<evidence type="ECO:0000259" key="9">
    <source>
        <dbReference type="PROSITE" id="PS50994"/>
    </source>
</evidence>
<dbReference type="Proteomes" id="UP001321825">
    <property type="component" value="Chromosome"/>
</dbReference>
<keyword evidence="8" id="KW-1133">Transmembrane helix</keyword>
<evidence type="ECO:0000256" key="5">
    <source>
        <dbReference type="ARBA" id="ARBA00023004"/>
    </source>
</evidence>
<comment type="similarity">
    <text evidence="2">Belongs to the complex I 20 kDa subunit family.</text>
</comment>
<keyword evidence="6" id="KW-0411">Iron-sulfur</keyword>
<dbReference type="Gene3D" id="3.40.50.12280">
    <property type="match status" value="1"/>
</dbReference>
<evidence type="ECO:0000256" key="3">
    <source>
        <dbReference type="ARBA" id="ARBA00022485"/>
    </source>
</evidence>
<dbReference type="GO" id="GO:0051539">
    <property type="term" value="F:4 iron, 4 sulfur cluster binding"/>
    <property type="evidence" value="ECO:0007669"/>
    <property type="project" value="UniProtKB-KW"/>
</dbReference>
<evidence type="ECO:0000313" key="10">
    <source>
        <dbReference type="EMBL" id="BCX81665.1"/>
    </source>
</evidence>
<keyword evidence="4" id="KW-0479">Metal-binding</keyword>
<keyword evidence="5" id="KW-0408">Iron</keyword>
<dbReference type="Gene3D" id="3.30.420.10">
    <property type="entry name" value="Ribonuclease H-like superfamily/Ribonuclease H"/>
    <property type="match status" value="1"/>
</dbReference>
<dbReference type="PROSITE" id="PS50994">
    <property type="entry name" value="INTEGRASE"/>
    <property type="match status" value="1"/>
</dbReference>
<dbReference type="Pfam" id="PF10677">
    <property type="entry name" value="DUF2490"/>
    <property type="match status" value="1"/>
</dbReference>
<dbReference type="InterPro" id="IPR019619">
    <property type="entry name" value="DUF2490"/>
</dbReference>
<keyword evidence="11" id="KW-1185">Reference proteome</keyword>
<feature type="transmembrane region" description="Helical" evidence="8">
    <location>
        <begin position="422"/>
        <end position="449"/>
    </location>
</feature>
<dbReference type="Pfam" id="PF01058">
    <property type="entry name" value="Oxidored_q6"/>
    <property type="match status" value="1"/>
</dbReference>
<organism evidence="10 11">
    <name type="scientific">Methylomarinovum caldicuralii</name>
    <dbReference type="NCBI Taxonomy" id="438856"/>
    <lineage>
        <taxon>Bacteria</taxon>
        <taxon>Pseudomonadati</taxon>
        <taxon>Pseudomonadota</taxon>
        <taxon>Gammaproteobacteria</taxon>
        <taxon>Methylococcales</taxon>
        <taxon>Methylothermaceae</taxon>
        <taxon>Methylomarinovum</taxon>
    </lineage>
</organism>
<evidence type="ECO:0000256" key="2">
    <source>
        <dbReference type="ARBA" id="ARBA00009173"/>
    </source>
</evidence>
<dbReference type="KEGG" id="mcau:MIT9_P1243"/>
<dbReference type="Pfam" id="PF13683">
    <property type="entry name" value="rve_3"/>
    <property type="match status" value="1"/>
</dbReference>
<dbReference type="GO" id="GO:0015074">
    <property type="term" value="P:DNA integration"/>
    <property type="evidence" value="ECO:0007669"/>
    <property type="project" value="InterPro"/>
</dbReference>
<dbReference type="PANTHER" id="PTHR42989:SF1">
    <property type="entry name" value="FORMATE HYDROGENLYASE SUBUNIT 7-RELATED"/>
    <property type="match status" value="1"/>
</dbReference>
<sequence>MVIRLHKKARTTPEIRREIQNSDLPATVLARKYGAHRHTIRKWRQRDSVEDAPHRPHRIHATLTPQQEAIVVCLRETLLLPLDDLLAVVHRFIHPKMSRSALDRLLRRHGVSNLKELIAAKEGENAPAKAKKKGFKDYEPGFVHIDIKYLPKMPDETRGRYLFVAIDRASRWVCLEIHPTKEAQVAAAFLDRLIAKAPFKITKVLTDNGKDKSAGSGFGPRSGPRRGEPQGWGEQFTDRFCATGEREPTGRHLFDQACQRHGIEHRLIPPKHPQTNGMVERCNGRIAEILKTTPFRSSQDLERTLMQYASVYNHQIPQKALGHISPVQALKDWQKKRPELFKKRVYNLTGLDTTPDPKWVIACGDCAVCGGEFGVSYASCGAVENVIPVDVKISGCPPATGSAAGRDSGSARKREKKAMKRLLLILGFLGLTAADAFGADNAFFGWYGLSAQGSLAALSPRLEKFSWSFLQQARFSHNPQPLFADKSNKLTENLLFVQFNYHFNDQLHVGLGYTRDWLDRFNENRAYEEIGWRSPSTDTGRWFTRTRLEQRLHEKLDSNDMGLRIRELVQWNHPVPGLSQVDFILNDEVFWYLNSSAWRSDGFAENRAFAGFAIPLATKTRLTLGYMNQFVRKGTSKTSQLNHILFVNIGFHL</sequence>
<name>A0AAU9CF92_9GAMM</name>
<evidence type="ECO:0000313" key="11">
    <source>
        <dbReference type="Proteomes" id="UP001321825"/>
    </source>
</evidence>
<evidence type="ECO:0000256" key="7">
    <source>
        <dbReference type="SAM" id="MobiDB-lite"/>
    </source>
</evidence>
<keyword evidence="3" id="KW-0004">4Fe-4S</keyword>
<feature type="domain" description="Integrase catalytic" evidence="9">
    <location>
        <begin position="136"/>
        <end position="334"/>
    </location>
</feature>
<evidence type="ECO:0000256" key="4">
    <source>
        <dbReference type="ARBA" id="ARBA00022723"/>
    </source>
</evidence>
<dbReference type="GO" id="GO:0046872">
    <property type="term" value="F:metal ion binding"/>
    <property type="evidence" value="ECO:0007669"/>
    <property type="project" value="UniProtKB-KW"/>
</dbReference>
<comment type="cofactor">
    <cofactor evidence="1">
        <name>[4Fe-4S] cluster</name>
        <dbReference type="ChEBI" id="CHEBI:49883"/>
    </cofactor>
</comment>
<dbReference type="AlphaFoldDB" id="A0AAU9CF92"/>
<dbReference type="InterPro" id="IPR006137">
    <property type="entry name" value="NADH_UbQ_OxRdtase-like_20kDa"/>
</dbReference>
<keyword evidence="8" id="KW-0812">Transmembrane</keyword>
<proteinExistence type="inferred from homology"/>
<dbReference type="SUPFAM" id="SSF56770">
    <property type="entry name" value="HydA/Nqo6-like"/>
    <property type="match status" value="1"/>
</dbReference>
<dbReference type="SUPFAM" id="SSF53098">
    <property type="entry name" value="Ribonuclease H-like"/>
    <property type="match status" value="1"/>
</dbReference>
<reference evidence="11" key="1">
    <citation type="journal article" date="2024" name="Int. J. Syst. Evol. Microbiol.">
        <title>Methylomarinovum tepidoasis sp. nov., a moderately thermophilic methanotroph of the family Methylothermaceae isolated from a deep-sea hydrothermal field.</title>
        <authorList>
            <person name="Hirayama H."/>
            <person name="Takaki Y."/>
            <person name="Abe M."/>
            <person name="Miyazaki M."/>
            <person name="Uematsu K."/>
            <person name="Matsui Y."/>
            <person name="Takai K."/>
        </authorList>
    </citation>
    <scope>NUCLEOTIDE SEQUENCE [LARGE SCALE GENOMIC DNA]</scope>
    <source>
        <strain evidence="11">IT-9</strain>
    </source>
</reference>
<dbReference type="InterPro" id="IPR001584">
    <property type="entry name" value="Integrase_cat-core"/>
</dbReference>
<feature type="region of interest" description="Disordered" evidence="7">
    <location>
        <begin position="210"/>
        <end position="233"/>
    </location>
</feature>
<evidence type="ECO:0000256" key="6">
    <source>
        <dbReference type="ARBA" id="ARBA00023014"/>
    </source>
</evidence>
<dbReference type="GO" id="GO:0003676">
    <property type="term" value="F:nucleic acid binding"/>
    <property type="evidence" value="ECO:0007669"/>
    <property type="project" value="InterPro"/>
</dbReference>
<evidence type="ECO:0000256" key="1">
    <source>
        <dbReference type="ARBA" id="ARBA00001966"/>
    </source>
</evidence>
<dbReference type="InterPro" id="IPR052375">
    <property type="entry name" value="Complex_I_20kDa-like"/>
</dbReference>
<dbReference type="EMBL" id="AP024714">
    <property type="protein sequence ID" value="BCX81665.1"/>
    <property type="molecule type" value="Genomic_DNA"/>
</dbReference>
<keyword evidence="8" id="KW-0472">Membrane</keyword>
<accession>A0AAU9CF92</accession>
<dbReference type="InterPro" id="IPR036397">
    <property type="entry name" value="RNaseH_sf"/>
</dbReference>
<dbReference type="PANTHER" id="PTHR42989">
    <property type="entry name" value="HYDROGENASE-4 COMPONENT I"/>
    <property type="match status" value="1"/>
</dbReference>
<gene>
    <name evidence="10" type="ORF">MIT9_P1243</name>
</gene>
<dbReference type="InterPro" id="IPR012337">
    <property type="entry name" value="RNaseH-like_sf"/>
</dbReference>
<protein>
    <submittedName>
        <fullName evidence="10">Transposase, IS481 family</fullName>
    </submittedName>
</protein>
<evidence type="ECO:0000256" key="8">
    <source>
        <dbReference type="SAM" id="Phobius"/>
    </source>
</evidence>